<accession>E5A5V6</accession>
<dbReference type="Gene3D" id="2.60.120.590">
    <property type="entry name" value="Alpha-ketoglutarate-dependent dioxygenase AlkB-like"/>
    <property type="match status" value="1"/>
</dbReference>
<dbReference type="GO" id="GO:0005737">
    <property type="term" value="C:cytoplasm"/>
    <property type="evidence" value="ECO:0007669"/>
    <property type="project" value="TreeGrafter"/>
</dbReference>
<dbReference type="Pfam" id="PF13532">
    <property type="entry name" value="2OG-FeII_Oxy_2"/>
    <property type="match status" value="1"/>
</dbReference>
<dbReference type="GO" id="GO:0046872">
    <property type="term" value="F:metal ion binding"/>
    <property type="evidence" value="ECO:0007669"/>
    <property type="project" value="UniProtKB-KW"/>
</dbReference>
<keyword evidence="1 5" id="KW-0479">Metal-binding</keyword>
<feature type="binding site" evidence="5">
    <location>
        <position position="241"/>
    </location>
    <ligand>
        <name>Fe cation</name>
        <dbReference type="ChEBI" id="CHEBI:24875"/>
        <note>catalytic</note>
    </ligand>
</feature>
<dbReference type="AlphaFoldDB" id="E5A5V6"/>
<dbReference type="GO" id="GO:0005634">
    <property type="term" value="C:nucleus"/>
    <property type="evidence" value="ECO:0007669"/>
    <property type="project" value="TreeGrafter"/>
</dbReference>
<evidence type="ECO:0000256" key="1">
    <source>
        <dbReference type="ARBA" id="ARBA00022723"/>
    </source>
</evidence>
<dbReference type="InterPro" id="IPR027450">
    <property type="entry name" value="AlkB-like"/>
</dbReference>
<keyword evidence="2" id="KW-0223">Dioxygenase</keyword>
<feature type="domain" description="Fe2OG dioxygenase" evidence="7">
    <location>
        <begin position="221"/>
        <end position="368"/>
    </location>
</feature>
<keyword evidence="9" id="KW-1185">Reference proteome</keyword>
<name>E5A5V6_LEPMJ</name>
<dbReference type="eggNOG" id="KOG2731">
    <property type="taxonomic scope" value="Eukaryota"/>
</dbReference>
<dbReference type="STRING" id="985895.E5A5V6"/>
<feature type="region of interest" description="Disordered" evidence="6">
    <location>
        <begin position="268"/>
        <end position="296"/>
    </location>
</feature>
<evidence type="ECO:0000313" key="9">
    <source>
        <dbReference type="Proteomes" id="UP000002668"/>
    </source>
</evidence>
<keyword evidence="4 5" id="KW-0408">Iron</keyword>
<sequence>MQQHLDAHQRPPESIKAVYKKYQKMKLKELEQDTEIINLAHGEDSPLPANSKMRVVRSIPKEQVRAAFQALAGTVEHAQDDDLKDLSDINVYEHEDMPGLHLIPALLPPPHQRTLLSHLLHTTLSHPSHTTNLHAHYTLSYPSPTPSFFSHPPTSQTPIANPLTPSLHRPLPITPLLCKKLRWITLGAQYNWTRKAYPDTPAPPFPPLIKDLLAPLFPDTQAQAAIVNVYSPGDTLALHRDVAEHCGRGLVGLSLGCEGIFVIGSEEGLSCDDDDEDNDDDDDDDNGDRKEHPHPQTLTIRLNSGSAVYMSGPSRFAWHGVAQIIPGSCPDYLADWPAGSRDTHQEDYEAWRGWMGTKRINLNVRQMWDA</sequence>
<dbReference type="PANTHER" id="PTHR16557:SF2">
    <property type="entry name" value="NUCLEIC ACID DIOXYGENASE ALKBH1"/>
    <property type="match status" value="1"/>
</dbReference>
<proteinExistence type="predicted"/>
<evidence type="ECO:0000259" key="7">
    <source>
        <dbReference type="PROSITE" id="PS51471"/>
    </source>
</evidence>
<organism evidence="8 9">
    <name type="scientific">Leptosphaeria maculans (strain JN3 / isolate v23.1.3 / race Av1-4-5-6-7-8)</name>
    <name type="common">Blackleg fungus</name>
    <name type="synonym">Phoma lingam</name>
    <dbReference type="NCBI Taxonomy" id="985895"/>
    <lineage>
        <taxon>Eukaryota</taxon>
        <taxon>Fungi</taxon>
        <taxon>Dikarya</taxon>
        <taxon>Ascomycota</taxon>
        <taxon>Pezizomycotina</taxon>
        <taxon>Dothideomycetes</taxon>
        <taxon>Pleosporomycetidae</taxon>
        <taxon>Pleosporales</taxon>
        <taxon>Pleosporineae</taxon>
        <taxon>Leptosphaeriaceae</taxon>
        <taxon>Plenodomus</taxon>
        <taxon>Plenodomus lingam/Leptosphaeria maculans species complex</taxon>
    </lineage>
</organism>
<evidence type="ECO:0000256" key="2">
    <source>
        <dbReference type="ARBA" id="ARBA00022964"/>
    </source>
</evidence>
<feature type="binding site" evidence="5">
    <location>
        <position position="319"/>
    </location>
    <ligand>
        <name>Fe cation</name>
        <dbReference type="ChEBI" id="CHEBI:24875"/>
        <note>catalytic</note>
    </ligand>
</feature>
<gene>
    <name evidence="8" type="ORF">LEMA_P082400.1</name>
</gene>
<evidence type="ECO:0000256" key="5">
    <source>
        <dbReference type="PIRSR" id="PIRSR604574-2"/>
    </source>
</evidence>
<evidence type="ECO:0000313" key="8">
    <source>
        <dbReference type="EMBL" id="CBX99001.1"/>
    </source>
</evidence>
<dbReference type="OMA" id="CEVIRLR"/>
<evidence type="ECO:0000256" key="6">
    <source>
        <dbReference type="SAM" id="MobiDB-lite"/>
    </source>
</evidence>
<dbReference type="EMBL" id="FP929135">
    <property type="protein sequence ID" value="CBX99001.1"/>
    <property type="molecule type" value="Genomic_DNA"/>
</dbReference>
<dbReference type="OrthoDB" id="6614653at2759"/>
<keyword evidence="3" id="KW-0560">Oxidoreductase</keyword>
<evidence type="ECO:0000256" key="3">
    <source>
        <dbReference type="ARBA" id="ARBA00023002"/>
    </source>
</evidence>
<dbReference type="RefSeq" id="XP_003842480.1">
    <property type="nucleotide sequence ID" value="XM_003842432.1"/>
</dbReference>
<dbReference type="PANTHER" id="PTHR16557">
    <property type="entry name" value="ALKYLATED DNA REPAIR PROTEIN ALKB-RELATED"/>
    <property type="match status" value="1"/>
</dbReference>
<dbReference type="InterPro" id="IPR037151">
    <property type="entry name" value="AlkB-like_sf"/>
</dbReference>
<feature type="compositionally biased region" description="Acidic residues" evidence="6">
    <location>
        <begin position="269"/>
        <end position="286"/>
    </location>
</feature>
<dbReference type="InParanoid" id="E5A5V6"/>
<dbReference type="PROSITE" id="PS51471">
    <property type="entry name" value="FE2OG_OXY"/>
    <property type="match status" value="1"/>
</dbReference>
<feature type="binding site" evidence="5">
    <location>
        <position position="239"/>
    </location>
    <ligand>
        <name>Fe cation</name>
        <dbReference type="ChEBI" id="CHEBI:24875"/>
        <note>catalytic</note>
    </ligand>
</feature>
<dbReference type="Proteomes" id="UP000002668">
    <property type="component" value="Genome"/>
</dbReference>
<dbReference type="GO" id="GO:0051213">
    <property type="term" value="F:dioxygenase activity"/>
    <property type="evidence" value="ECO:0007669"/>
    <property type="project" value="UniProtKB-KW"/>
</dbReference>
<dbReference type="InterPro" id="IPR005123">
    <property type="entry name" value="Oxoglu/Fe-dep_dioxygenase_dom"/>
</dbReference>
<dbReference type="HOGENOM" id="CLU_029471_0_0_1"/>
<evidence type="ECO:0000256" key="4">
    <source>
        <dbReference type="ARBA" id="ARBA00023004"/>
    </source>
</evidence>
<dbReference type="VEuPathDB" id="FungiDB:LEMA_P082400.1"/>
<dbReference type="SUPFAM" id="SSF51197">
    <property type="entry name" value="Clavaminate synthase-like"/>
    <property type="match status" value="1"/>
</dbReference>
<comment type="cofactor">
    <cofactor evidence="5">
        <name>Fe(2+)</name>
        <dbReference type="ChEBI" id="CHEBI:29033"/>
    </cofactor>
    <text evidence="5">Binds 1 Fe(2+) ion per subunit.</text>
</comment>
<reference evidence="9" key="1">
    <citation type="journal article" date="2011" name="Nat. Commun.">
        <title>Effector diversification within compartments of the Leptosphaeria maculans genome affected by Repeat-Induced Point mutations.</title>
        <authorList>
            <person name="Rouxel T."/>
            <person name="Grandaubert J."/>
            <person name="Hane J.K."/>
            <person name="Hoede C."/>
            <person name="van de Wouw A.P."/>
            <person name="Couloux A."/>
            <person name="Dominguez V."/>
            <person name="Anthouard V."/>
            <person name="Bally P."/>
            <person name="Bourras S."/>
            <person name="Cozijnsen A.J."/>
            <person name="Ciuffetti L.M."/>
            <person name="Degrave A."/>
            <person name="Dilmaghani A."/>
            <person name="Duret L."/>
            <person name="Fudal I."/>
            <person name="Goodwin S.B."/>
            <person name="Gout L."/>
            <person name="Glaser N."/>
            <person name="Linglin J."/>
            <person name="Kema G.H.J."/>
            <person name="Lapalu N."/>
            <person name="Lawrence C.B."/>
            <person name="May K."/>
            <person name="Meyer M."/>
            <person name="Ollivier B."/>
            <person name="Poulain J."/>
            <person name="Schoch C.L."/>
            <person name="Simon A."/>
            <person name="Spatafora J.W."/>
            <person name="Stachowiak A."/>
            <person name="Turgeon B.G."/>
            <person name="Tyler B.M."/>
            <person name="Vincent D."/>
            <person name="Weissenbach J."/>
            <person name="Amselem J."/>
            <person name="Quesneville H."/>
            <person name="Oliver R.P."/>
            <person name="Wincker P."/>
            <person name="Balesdent M.-H."/>
            <person name="Howlett B.J."/>
        </authorList>
    </citation>
    <scope>NUCLEOTIDE SEQUENCE [LARGE SCALE GENOMIC DNA]</scope>
    <source>
        <strain evidence="9">JN3 / isolate v23.1.3 / race Av1-4-5-6-7-8</strain>
    </source>
</reference>
<protein>
    <recommendedName>
        <fullName evidence="7">Fe2OG dioxygenase domain-containing protein</fullName>
    </recommendedName>
</protein>
<dbReference type="GeneID" id="13288837"/>
<dbReference type="InterPro" id="IPR004574">
    <property type="entry name" value="Alkb"/>
</dbReference>